<proteinExistence type="predicted"/>
<reference evidence="4 6" key="2">
    <citation type="submission" date="2021-03" db="EMBL/GenBank/DDBJ databases">
        <title>Human Oral Microbial Genomes.</title>
        <authorList>
            <person name="Johnston C.D."/>
            <person name="Chen T."/>
            <person name="Dewhirst F.E."/>
        </authorList>
    </citation>
    <scope>NUCLEOTIDE SEQUENCE [LARGE SCALE GENOMIC DNA]</scope>
    <source>
        <strain evidence="4 6">W1435</strain>
    </source>
</reference>
<evidence type="ECO:0000313" key="6">
    <source>
        <dbReference type="Proteomes" id="UP000682005"/>
    </source>
</evidence>
<dbReference type="GO" id="GO:0016787">
    <property type="term" value="F:hydrolase activity"/>
    <property type="evidence" value="ECO:0007669"/>
    <property type="project" value="UniProtKB-KW"/>
</dbReference>
<dbReference type="RefSeq" id="WP_004384415.1">
    <property type="nucleotide sequence ID" value="NZ_BAKO01000002.1"/>
</dbReference>
<dbReference type="PANTHER" id="PTHR43546">
    <property type="entry name" value="UPF0173 METAL-DEPENDENT HYDROLASE MJ1163-RELATED"/>
    <property type="match status" value="1"/>
</dbReference>
<name>A0A0K1NK67_9BACT</name>
<dbReference type="AlphaFoldDB" id="A0A0K1NK67"/>
<dbReference type="Gene3D" id="3.60.15.10">
    <property type="entry name" value="Ribonuclease Z/Hydroxyacylglutathione hydrolase-like"/>
    <property type="match status" value="1"/>
</dbReference>
<dbReference type="STRING" id="1236517.ADJ77_04350"/>
<dbReference type="InterPro" id="IPR001279">
    <property type="entry name" value="Metallo-B-lactamas"/>
</dbReference>
<protein>
    <submittedName>
        <fullName evidence="4">MBL fold metallo-hydrolase</fullName>
    </submittedName>
    <submittedName>
        <fullName evidence="3">Zn-dependent hydrolase</fullName>
    </submittedName>
</protein>
<dbReference type="eggNOG" id="COG2220">
    <property type="taxonomic scope" value="Bacteria"/>
</dbReference>
<dbReference type="Proteomes" id="UP000060345">
    <property type="component" value="Chromosome 1"/>
</dbReference>
<dbReference type="PANTHER" id="PTHR43546:SF9">
    <property type="entry name" value="L-ASCORBATE-6-PHOSPHATE LACTONASE ULAG-RELATED"/>
    <property type="match status" value="1"/>
</dbReference>
<evidence type="ECO:0000313" key="5">
    <source>
        <dbReference type="Proteomes" id="UP000060345"/>
    </source>
</evidence>
<dbReference type="Pfam" id="PF12706">
    <property type="entry name" value="Lactamase_B_2"/>
    <property type="match status" value="1"/>
</dbReference>
<organism evidence="3 5">
    <name type="scientific">Prevotella fusca JCM 17724</name>
    <dbReference type="NCBI Taxonomy" id="1236517"/>
    <lineage>
        <taxon>Bacteria</taxon>
        <taxon>Pseudomonadati</taxon>
        <taxon>Bacteroidota</taxon>
        <taxon>Bacteroidia</taxon>
        <taxon>Bacteroidales</taxon>
        <taxon>Prevotellaceae</taxon>
        <taxon>Prevotella</taxon>
    </lineage>
</organism>
<evidence type="ECO:0000313" key="3">
    <source>
        <dbReference type="EMBL" id="AKU69061.1"/>
    </source>
</evidence>
<dbReference type="InterPro" id="IPR050114">
    <property type="entry name" value="UPF0173_UPF0282_UlaG_hydrolase"/>
</dbReference>
<keyword evidence="6" id="KW-1185">Reference proteome</keyword>
<dbReference type="EMBL" id="CP012074">
    <property type="protein sequence ID" value="AKU69061.1"/>
    <property type="molecule type" value="Genomic_DNA"/>
</dbReference>
<evidence type="ECO:0000259" key="2">
    <source>
        <dbReference type="Pfam" id="PF12706"/>
    </source>
</evidence>
<dbReference type="SUPFAM" id="SSF56281">
    <property type="entry name" value="Metallo-hydrolase/oxidoreductase"/>
    <property type="match status" value="1"/>
</dbReference>
<reference evidence="3 5" key="1">
    <citation type="submission" date="2015-07" db="EMBL/GenBank/DDBJ databases">
        <authorList>
            <person name="Noorani M."/>
        </authorList>
    </citation>
    <scope>NUCLEOTIDE SEQUENCE [LARGE SCALE GENOMIC DNA]</scope>
    <source>
        <strain evidence="3 5">W1435</strain>
    </source>
</reference>
<dbReference type="KEGG" id="pfus:ADJ77_04350"/>
<evidence type="ECO:0000256" key="1">
    <source>
        <dbReference type="ARBA" id="ARBA00022801"/>
    </source>
</evidence>
<dbReference type="Proteomes" id="UP000682005">
    <property type="component" value="Chromosome 1"/>
</dbReference>
<keyword evidence="1 3" id="KW-0378">Hydrolase</keyword>
<accession>A0A0K1NK67</accession>
<sequence>MNIQQVRNATIIVEYGGKKILIDPMLGKKGCMPPFPFSRNQHLRNPLHELPFPVEEMLKGVDAVLLTHLHDDHIDEAAYEMMPKDMRFFVQDENNRQVVMSHGFNHVEVVGDNTRIGEVSIQKAESQHGNFIMKYPAGHTAGYVFTHPQEKTLYHAGDTIWYAGVKRNLKRFRPEVITLNAGGNGFRLGGRVIMNDEDVVKVAAAAPDAKLFVTHLEGVNHNSVTREMVRKRAEVAGILDRVFIPEDGETVEDL</sequence>
<dbReference type="InterPro" id="IPR036866">
    <property type="entry name" value="RibonucZ/Hydroxyglut_hydro"/>
</dbReference>
<evidence type="ECO:0000313" key="4">
    <source>
        <dbReference type="EMBL" id="QUB86688.1"/>
    </source>
</evidence>
<feature type="domain" description="Metallo-beta-lactamase" evidence="2">
    <location>
        <begin position="19"/>
        <end position="215"/>
    </location>
</feature>
<dbReference type="OrthoDB" id="9805728at2"/>
<gene>
    <name evidence="3" type="ORF">ADJ77_04350</name>
    <name evidence="4" type="ORF">J5A51_11470</name>
</gene>
<dbReference type="EMBL" id="CP072370">
    <property type="protein sequence ID" value="QUB86688.1"/>
    <property type="molecule type" value="Genomic_DNA"/>
</dbReference>